<dbReference type="RefSeq" id="WP_114002425.1">
    <property type="nucleotide sequence ID" value="NZ_PSQG01000016.1"/>
</dbReference>
<evidence type="ECO:0008006" key="5">
    <source>
        <dbReference type="Google" id="ProtNLM"/>
    </source>
</evidence>
<feature type="region of interest" description="Disordered" evidence="1">
    <location>
        <begin position="379"/>
        <end position="401"/>
    </location>
</feature>
<accession>A0A367FZ46</accession>
<evidence type="ECO:0000313" key="3">
    <source>
        <dbReference type="EMBL" id="RCH43116.1"/>
    </source>
</evidence>
<reference evidence="3 4" key="1">
    <citation type="submission" date="2018-02" db="EMBL/GenBank/DDBJ databases">
        <title>Complete genome sequencing of Faecalibacterium prausnitzii strains isolated from the human gut.</title>
        <authorList>
            <person name="Fitzgerald B.C."/>
            <person name="Shkoporov A.N."/>
            <person name="Ross P.R."/>
            <person name="Hill C."/>
        </authorList>
    </citation>
    <scope>NUCLEOTIDE SEQUENCE [LARGE SCALE GENOMIC DNA]</scope>
    <source>
        <strain evidence="3 4">APC942/31-1</strain>
    </source>
</reference>
<dbReference type="Pfam" id="PF06898">
    <property type="entry name" value="YqfD"/>
    <property type="match status" value="1"/>
</dbReference>
<keyword evidence="2" id="KW-1133">Transmembrane helix</keyword>
<feature type="compositionally biased region" description="Basic and acidic residues" evidence="1">
    <location>
        <begin position="380"/>
        <end position="401"/>
    </location>
</feature>
<evidence type="ECO:0000313" key="4">
    <source>
        <dbReference type="Proteomes" id="UP000253208"/>
    </source>
</evidence>
<organism evidence="3 4">
    <name type="scientific">Blautia obeum</name>
    <dbReference type="NCBI Taxonomy" id="40520"/>
    <lineage>
        <taxon>Bacteria</taxon>
        <taxon>Bacillati</taxon>
        <taxon>Bacillota</taxon>
        <taxon>Clostridia</taxon>
        <taxon>Lachnospirales</taxon>
        <taxon>Lachnospiraceae</taxon>
        <taxon>Blautia</taxon>
    </lineage>
</organism>
<name>A0A367FZ46_9FIRM</name>
<dbReference type="Proteomes" id="UP000253208">
    <property type="component" value="Unassembled WGS sequence"/>
</dbReference>
<evidence type="ECO:0000256" key="2">
    <source>
        <dbReference type="SAM" id="Phobius"/>
    </source>
</evidence>
<sequence>MIPGFVRVSVKGQQCQRFVNLCRGREMDLKRIIRTGETELQLTMKVADFLQISPLRRKTGVHIHILKKRGPLFFLLFCKRRKMILVGFLAVCCLLFFLSGRVWNVEIRGNILNPTPQLMSFLKEQGVCFGVSRKKISCSALAASLRREFPEITWVSAGFSGTGLRFEIREGTAGEKAEPEERSCSLFSTLDGVIDSMVTRQGTPLVRAGDEIKKGQELVSGIVDITDDSQEVIRYAYVQADADIYIRHTIAYYDTFPLDIEKKVWSDKKKTRLFFQLGNWFLDFSSPLKQNEERLVSREPLFSIGIFRSPVTLGIAAIGKYEVQKEQLTEDAAKKQAIQRLYAYEEKLIEKGVQISENNVKIEINHQDCVSRGTLTVIERTGREAPTEKKTQPKERTPEDG</sequence>
<dbReference type="InterPro" id="IPR010690">
    <property type="entry name" value="YqfD"/>
</dbReference>
<proteinExistence type="predicted"/>
<keyword evidence="2" id="KW-0472">Membrane</keyword>
<feature type="transmembrane region" description="Helical" evidence="2">
    <location>
        <begin position="83"/>
        <end position="103"/>
    </location>
</feature>
<comment type="caution">
    <text evidence="3">The sequence shown here is derived from an EMBL/GenBank/DDBJ whole genome shotgun (WGS) entry which is preliminary data.</text>
</comment>
<keyword evidence="2" id="KW-0812">Transmembrane</keyword>
<evidence type="ECO:0000256" key="1">
    <source>
        <dbReference type="SAM" id="MobiDB-lite"/>
    </source>
</evidence>
<protein>
    <recommendedName>
        <fullName evidence="5">Sporulation protein YqfD</fullName>
    </recommendedName>
</protein>
<gene>
    <name evidence="3" type="ORF">C4886_11735</name>
</gene>
<dbReference type="EMBL" id="PSQG01000016">
    <property type="protein sequence ID" value="RCH43116.1"/>
    <property type="molecule type" value="Genomic_DNA"/>
</dbReference>
<dbReference type="AlphaFoldDB" id="A0A367FZ46"/>